<dbReference type="GO" id="GO:0004622">
    <property type="term" value="F:phosphatidylcholine lysophospholipase activity"/>
    <property type="evidence" value="ECO:0007669"/>
    <property type="project" value="TreeGrafter"/>
</dbReference>
<evidence type="ECO:0000313" key="4">
    <source>
        <dbReference type="EMBL" id="PIE36102.1"/>
    </source>
</evidence>
<dbReference type="PANTHER" id="PTHR30383">
    <property type="entry name" value="THIOESTERASE 1/PROTEASE 1/LYSOPHOSPHOLIPASE L1"/>
    <property type="match status" value="1"/>
</dbReference>
<reference evidence="4 5" key="1">
    <citation type="submission" date="2017-10" db="EMBL/GenBank/DDBJ databases">
        <title>Novel microbial diversity and functional potential in the marine mammal oral microbiome.</title>
        <authorList>
            <person name="Dudek N.K."/>
            <person name="Sun C.L."/>
            <person name="Burstein D."/>
            <person name="Kantor R.S."/>
            <person name="Aliaga Goltsman D.S."/>
            <person name="Bik E.M."/>
            <person name="Thomas B.C."/>
            <person name="Banfield J.F."/>
            <person name="Relman D.A."/>
        </authorList>
    </citation>
    <scope>NUCLEOTIDE SEQUENCE [LARGE SCALE GENOMIC DNA]</scope>
    <source>
        <strain evidence="4">DOLJORAL78_47_16</strain>
    </source>
</reference>
<dbReference type="CDD" id="cd00229">
    <property type="entry name" value="SGNH_hydrolase"/>
    <property type="match status" value="1"/>
</dbReference>
<feature type="signal peptide" evidence="2">
    <location>
        <begin position="1"/>
        <end position="22"/>
    </location>
</feature>
<dbReference type="InterPro" id="IPR013830">
    <property type="entry name" value="SGNH_hydro"/>
</dbReference>
<dbReference type="PANTHER" id="PTHR30383:SF5">
    <property type="entry name" value="SGNH HYDROLASE-TYPE ESTERASE DOMAIN-CONTAINING PROTEIN"/>
    <property type="match status" value="1"/>
</dbReference>
<feature type="region of interest" description="Disordered" evidence="1">
    <location>
        <begin position="32"/>
        <end position="55"/>
    </location>
</feature>
<evidence type="ECO:0000313" key="5">
    <source>
        <dbReference type="Proteomes" id="UP000230821"/>
    </source>
</evidence>
<dbReference type="SUPFAM" id="SSF52266">
    <property type="entry name" value="SGNH hydrolase"/>
    <property type="match status" value="1"/>
</dbReference>
<organism evidence="4 5">
    <name type="scientific">candidate division KSB3 bacterium</name>
    <dbReference type="NCBI Taxonomy" id="2044937"/>
    <lineage>
        <taxon>Bacteria</taxon>
        <taxon>candidate division KSB3</taxon>
    </lineage>
</organism>
<proteinExistence type="predicted"/>
<accession>A0A2G6KM28</accession>
<comment type="caution">
    <text evidence="4">The sequence shown here is derived from an EMBL/GenBank/DDBJ whole genome shotgun (WGS) entry which is preliminary data.</text>
</comment>
<keyword evidence="2" id="KW-0732">Signal</keyword>
<dbReference type="PROSITE" id="PS51257">
    <property type="entry name" value="PROKAR_LIPOPROTEIN"/>
    <property type="match status" value="1"/>
</dbReference>
<feature type="chain" id="PRO_5013828738" description="SGNH hydrolase-type esterase domain-containing protein" evidence="2">
    <location>
        <begin position="23"/>
        <end position="253"/>
    </location>
</feature>
<dbReference type="InterPro" id="IPR036514">
    <property type="entry name" value="SGNH_hydro_sf"/>
</dbReference>
<dbReference type="Gene3D" id="3.40.50.1110">
    <property type="entry name" value="SGNH hydrolase"/>
    <property type="match status" value="1"/>
</dbReference>
<protein>
    <recommendedName>
        <fullName evidence="3">SGNH hydrolase-type esterase domain-containing protein</fullName>
    </recommendedName>
</protein>
<dbReference type="EMBL" id="PDSK01000025">
    <property type="protein sequence ID" value="PIE36102.1"/>
    <property type="molecule type" value="Genomic_DNA"/>
</dbReference>
<feature type="domain" description="SGNH hydrolase-type esterase" evidence="3">
    <location>
        <begin position="67"/>
        <end position="232"/>
    </location>
</feature>
<name>A0A2G6KM28_9BACT</name>
<evidence type="ECO:0000256" key="1">
    <source>
        <dbReference type="SAM" id="MobiDB-lite"/>
    </source>
</evidence>
<evidence type="ECO:0000256" key="2">
    <source>
        <dbReference type="SAM" id="SignalP"/>
    </source>
</evidence>
<dbReference type="Proteomes" id="UP000230821">
    <property type="component" value="Unassembled WGS sequence"/>
</dbReference>
<sequence length="253" mass="27144">MKTRRMPCIVLCLGLIVTALLGCTHDSHSPTAAVSSLQKGSGQLTDDTADSDLSSSSYSSETIVIAAIGDSITYGKGSSGGGYPPILEQKLQAAGYNVVVLNEGISGERSPETDERFLEVIAGVDVALIMIGMNDTIVPDDDYQVINFIEAMMDKAVISKTIPLVSTVTPSDSANDYYWVNAGITYLNEQIIAAVAKRSPDVYLVDCYSAILANGGSSLFSDEIHFTDAGYDVIADEWMRVLTKEKILDNIEH</sequence>
<dbReference type="AlphaFoldDB" id="A0A2G6KM28"/>
<dbReference type="InterPro" id="IPR051532">
    <property type="entry name" value="Ester_Hydrolysis_Enzymes"/>
</dbReference>
<evidence type="ECO:0000259" key="3">
    <source>
        <dbReference type="Pfam" id="PF13472"/>
    </source>
</evidence>
<dbReference type="Pfam" id="PF13472">
    <property type="entry name" value="Lipase_GDSL_2"/>
    <property type="match status" value="1"/>
</dbReference>
<gene>
    <name evidence="4" type="ORF">CSA56_01430</name>
</gene>
<feature type="compositionally biased region" description="Polar residues" evidence="1">
    <location>
        <begin position="32"/>
        <end position="45"/>
    </location>
</feature>